<comment type="similarity">
    <text evidence="2">Belongs to the cyclin family.</text>
</comment>
<protein>
    <recommendedName>
        <fullName evidence="3">Cyclin-like domain-containing protein</fullName>
    </recommendedName>
</protein>
<organism evidence="4 5">
    <name type="scientific">Diacronema lutheri</name>
    <name type="common">Unicellular marine alga</name>
    <name type="synonym">Monochrysis lutheri</name>
    <dbReference type="NCBI Taxonomy" id="2081491"/>
    <lineage>
        <taxon>Eukaryota</taxon>
        <taxon>Haptista</taxon>
        <taxon>Haptophyta</taxon>
        <taxon>Pavlovophyceae</taxon>
        <taxon>Pavlovales</taxon>
        <taxon>Pavlovaceae</taxon>
        <taxon>Diacronema</taxon>
    </lineage>
</organism>
<dbReference type="Pfam" id="PF00134">
    <property type="entry name" value="Cyclin_N"/>
    <property type="match status" value="1"/>
</dbReference>
<accession>A0A8J6CAX4</accession>
<dbReference type="InterPro" id="IPR013763">
    <property type="entry name" value="Cyclin-like_dom"/>
</dbReference>
<dbReference type="SMART" id="SM00385">
    <property type="entry name" value="CYCLIN"/>
    <property type="match status" value="1"/>
</dbReference>
<dbReference type="InterPro" id="IPR004367">
    <property type="entry name" value="Cyclin_C-dom"/>
</dbReference>
<keyword evidence="1 2" id="KW-0195">Cyclin</keyword>
<dbReference type="InterPro" id="IPR039361">
    <property type="entry name" value="Cyclin"/>
</dbReference>
<dbReference type="SUPFAM" id="SSF47954">
    <property type="entry name" value="Cyclin-like"/>
    <property type="match status" value="2"/>
</dbReference>
<dbReference type="Pfam" id="PF02984">
    <property type="entry name" value="Cyclin_C"/>
    <property type="match status" value="1"/>
</dbReference>
<evidence type="ECO:0000313" key="5">
    <source>
        <dbReference type="Proteomes" id="UP000751190"/>
    </source>
</evidence>
<proteinExistence type="inferred from homology"/>
<evidence type="ECO:0000259" key="3">
    <source>
        <dbReference type="SMART" id="SM00385"/>
    </source>
</evidence>
<dbReference type="EMBL" id="JAGTXO010000009">
    <property type="protein sequence ID" value="KAG8465969.1"/>
    <property type="molecule type" value="Genomic_DNA"/>
</dbReference>
<name>A0A8J6CAX4_DIALT</name>
<evidence type="ECO:0000313" key="4">
    <source>
        <dbReference type="EMBL" id="KAG8465969.1"/>
    </source>
</evidence>
<dbReference type="InterPro" id="IPR036915">
    <property type="entry name" value="Cyclin-like_sf"/>
</dbReference>
<dbReference type="Proteomes" id="UP000751190">
    <property type="component" value="Unassembled WGS sequence"/>
</dbReference>
<keyword evidence="5" id="KW-1185">Reference proteome</keyword>
<feature type="domain" description="Cyclin-like" evidence="3">
    <location>
        <begin position="66"/>
        <end position="153"/>
    </location>
</feature>
<dbReference type="InterPro" id="IPR006671">
    <property type="entry name" value="Cyclin_N"/>
</dbReference>
<comment type="caution">
    <text evidence="4">The sequence shown here is derived from an EMBL/GenBank/DDBJ whole genome shotgun (WGS) entry which is preliminary data.</text>
</comment>
<dbReference type="PANTHER" id="PTHR10177">
    <property type="entry name" value="CYCLINS"/>
    <property type="match status" value="1"/>
</dbReference>
<dbReference type="OrthoDB" id="5590282at2759"/>
<gene>
    <name evidence="4" type="ORF">KFE25_005539</name>
</gene>
<evidence type="ECO:0000256" key="2">
    <source>
        <dbReference type="RuleBase" id="RU000383"/>
    </source>
</evidence>
<dbReference type="Gene3D" id="1.10.472.10">
    <property type="entry name" value="Cyclin-like"/>
    <property type="match status" value="2"/>
</dbReference>
<dbReference type="AlphaFoldDB" id="A0A8J6CAX4"/>
<sequence length="342" mass="37193">MSMFDDTFGAADEDLCGADEHTHSVALERLQHDLRLTMRAHEQRARGWPSAGACGAFARQRRALIEWMCDGADRLALHRSTFHTASNLLDRTLSQTTLAHEGRLGLISIACLRIAAKHCEAESAVPHLAALVAECGERYTELDIARMEIAVLTQLEWRVHCNTAYDFVGVLGLTSLIRAGDEINGMAVGPSDPPGPHTADVDLLIRRYAGFFVDLSVYEFPHGSQPASLTAAAAVAAARVLFSVSPTWPDCLRRDSGYAQPALHETLSMLLDIFMHDFSDDWANLQQMASGIAPFAAGLRLGERRSDMSCEQVLSPTSVADIAALSAHHAPGQVTACCRHSY</sequence>
<evidence type="ECO:0000256" key="1">
    <source>
        <dbReference type="ARBA" id="ARBA00023127"/>
    </source>
</evidence>
<reference evidence="4" key="1">
    <citation type="submission" date="2021-05" db="EMBL/GenBank/DDBJ databases">
        <title>The genome of the haptophyte Pavlova lutheri (Diacronema luteri, Pavlovales) - a model for lipid biosynthesis in eukaryotic algae.</title>
        <authorList>
            <person name="Hulatt C.J."/>
            <person name="Posewitz M.C."/>
        </authorList>
    </citation>
    <scope>NUCLEOTIDE SEQUENCE</scope>
    <source>
        <strain evidence="4">NIVA-4/92</strain>
    </source>
</reference>